<keyword evidence="1" id="KW-0812">Transmembrane</keyword>
<gene>
    <name evidence="3" type="ORF">HARCEL1_11890</name>
</gene>
<name>A0A2R4X3J2_9EURY</name>
<feature type="transmembrane region" description="Helical" evidence="1">
    <location>
        <begin position="69"/>
        <end position="92"/>
    </location>
</feature>
<dbReference type="KEGG" id="harc:HARCEL1_11890"/>
<evidence type="ECO:0000259" key="2">
    <source>
        <dbReference type="Pfam" id="PF07760"/>
    </source>
</evidence>
<evidence type="ECO:0000313" key="3">
    <source>
        <dbReference type="EMBL" id="AWB28358.1"/>
    </source>
</evidence>
<dbReference type="Proteomes" id="UP000244727">
    <property type="component" value="Chromosome"/>
</dbReference>
<dbReference type="Pfam" id="PF07760">
    <property type="entry name" value="DUF1616"/>
    <property type="match status" value="1"/>
</dbReference>
<reference evidence="3 4" key="1">
    <citation type="submission" date="2018-04" db="EMBL/GenBank/DDBJ databases">
        <title>Halococcoides cellulosivorans gen. nov., sp. nov., an extremely halophilic cellulose-utilizing haloarchaeon from hypersaline lakes.</title>
        <authorList>
            <person name="Sorokin D.Y."/>
            <person name="Toshchakov S.V."/>
            <person name="Samarov N.I."/>
            <person name="Korzhenkov A."/>
            <person name="Kublanov I.V."/>
        </authorList>
    </citation>
    <scope>NUCLEOTIDE SEQUENCE [LARGE SCALE GENOMIC DNA]</scope>
    <source>
        <strain evidence="3 4">HArcel1</strain>
    </source>
</reference>
<feature type="transmembrane region" description="Helical" evidence="1">
    <location>
        <begin position="98"/>
        <end position="120"/>
    </location>
</feature>
<proteinExistence type="predicted"/>
<feature type="domain" description="DUF1616" evidence="2">
    <location>
        <begin position="16"/>
        <end position="281"/>
    </location>
</feature>
<keyword evidence="4" id="KW-1185">Reference proteome</keyword>
<feature type="transmembrane region" description="Helical" evidence="1">
    <location>
        <begin position="37"/>
        <end position="57"/>
    </location>
</feature>
<dbReference type="InterPro" id="IPR011674">
    <property type="entry name" value="DUF1616"/>
</dbReference>
<sequence>MTDRSGGRPWGLLVVLVGTLLASAALLAPGVPRPIEWVAAVGLLVVFPGAALVAAFVPARGPDDQPGTALRVGLTVGGSALVVGVVGAGLAAVEVLTLTTAVVALAAIVTLGTLVGAVRWRRSGLAILDWPASRADVHDRLGLSTLQTVVLAVAALALLGTLGVAAMPASGGSYSEVSLLDTDERLLGPGALAVDGSTTLLVRIDNHEGHTVTYHVVGQRQRVGPDGAVGDPQEIDRFEVSIDDDTVALAERPIDAPAERSQLRYLVYEGSVPAEPDASNADLVVRQTLEGAA</sequence>
<evidence type="ECO:0000256" key="1">
    <source>
        <dbReference type="SAM" id="Phobius"/>
    </source>
</evidence>
<dbReference type="RefSeq" id="WP_108383806.1">
    <property type="nucleotide sequence ID" value="NZ_CP028858.1"/>
</dbReference>
<dbReference type="EMBL" id="CP028858">
    <property type="protein sequence ID" value="AWB28358.1"/>
    <property type="molecule type" value="Genomic_DNA"/>
</dbReference>
<organism evidence="3 4">
    <name type="scientific">Halococcoides cellulosivorans</name>
    <dbReference type="NCBI Taxonomy" id="1679096"/>
    <lineage>
        <taxon>Archaea</taxon>
        <taxon>Methanobacteriati</taxon>
        <taxon>Methanobacteriota</taxon>
        <taxon>Stenosarchaea group</taxon>
        <taxon>Halobacteria</taxon>
        <taxon>Halobacteriales</taxon>
        <taxon>Haloarculaceae</taxon>
        <taxon>Halococcoides</taxon>
    </lineage>
</organism>
<feature type="transmembrane region" description="Helical" evidence="1">
    <location>
        <begin position="141"/>
        <end position="167"/>
    </location>
</feature>
<evidence type="ECO:0000313" key="4">
    <source>
        <dbReference type="Proteomes" id="UP000244727"/>
    </source>
</evidence>
<dbReference type="GeneID" id="36513219"/>
<protein>
    <recommendedName>
        <fullName evidence="2">DUF1616 domain-containing protein</fullName>
    </recommendedName>
</protein>
<keyword evidence="1" id="KW-1133">Transmembrane helix</keyword>
<accession>A0A2R4X3J2</accession>
<keyword evidence="1" id="KW-0472">Membrane</keyword>
<dbReference type="AlphaFoldDB" id="A0A2R4X3J2"/>